<keyword evidence="9" id="KW-1185">Reference proteome</keyword>
<accession>A0AAV4IYL2</accession>
<keyword evidence="4" id="KW-0862">Zinc</keyword>
<feature type="compositionally biased region" description="Low complexity" evidence="6">
    <location>
        <begin position="304"/>
        <end position="321"/>
    </location>
</feature>
<feature type="compositionally biased region" description="Pro residues" evidence="6">
    <location>
        <begin position="91"/>
        <end position="100"/>
    </location>
</feature>
<evidence type="ECO:0000256" key="1">
    <source>
        <dbReference type="ARBA" id="ARBA00022723"/>
    </source>
</evidence>
<feature type="region of interest" description="Disordered" evidence="6">
    <location>
        <begin position="129"/>
        <end position="389"/>
    </location>
</feature>
<evidence type="ECO:0000256" key="5">
    <source>
        <dbReference type="PROSITE-ProRule" id="PRU01371"/>
    </source>
</evidence>
<dbReference type="InterPro" id="IPR049899">
    <property type="entry name" value="Znf_C2HC_C3H"/>
</dbReference>
<keyword evidence="1" id="KW-0479">Metal-binding</keyword>
<dbReference type="EMBL" id="BMAT01002812">
    <property type="protein sequence ID" value="GFS14720.1"/>
    <property type="molecule type" value="Genomic_DNA"/>
</dbReference>
<dbReference type="PANTHER" id="PTHR13555">
    <property type="entry name" value="C2H2 ZINC FINGER CGI-62-RELATED"/>
    <property type="match status" value="1"/>
</dbReference>
<dbReference type="PROSITE" id="PS52027">
    <property type="entry name" value="ZF_C2HC_C3H"/>
    <property type="match status" value="1"/>
</dbReference>
<keyword evidence="2" id="KW-0677">Repeat</keyword>
<proteinExistence type="predicted"/>
<evidence type="ECO:0000313" key="8">
    <source>
        <dbReference type="EMBL" id="GFS14720.1"/>
    </source>
</evidence>
<evidence type="ECO:0000256" key="6">
    <source>
        <dbReference type="SAM" id="MobiDB-lite"/>
    </source>
</evidence>
<evidence type="ECO:0000259" key="7">
    <source>
        <dbReference type="PROSITE" id="PS52027"/>
    </source>
</evidence>
<dbReference type="InterPro" id="IPR026319">
    <property type="entry name" value="ZC2HC1A/B-like"/>
</dbReference>
<feature type="compositionally biased region" description="Low complexity" evidence="6">
    <location>
        <begin position="199"/>
        <end position="210"/>
    </location>
</feature>
<protein>
    <submittedName>
        <fullName evidence="8">Zinc finger C2HC domain-containing protein 1A</fullName>
    </submittedName>
</protein>
<dbReference type="GO" id="GO:0008270">
    <property type="term" value="F:zinc ion binding"/>
    <property type="evidence" value="ECO:0007669"/>
    <property type="project" value="UniProtKB-KW"/>
</dbReference>
<feature type="compositionally biased region" description="Gly residues" evidence="6">
    <location>
        <begin position="184"/>
        <end position="198"/>
    </location>
</feature>
<gene>
    <name evidence="8" type="ORF">ElyMa_001431100</name>
</gene>
<feature type="compositionally biased region" description="Low complexity" evidence="6">
    <location>
        <begin position="162"/>
        <end position="183"/>
    </location>
</feature>
<reference evidence="8 9" key="1">
    <citation type="journal article" date="2021" name="Elife">
        <title>Chloroplast acquisition without the gene transfer in kleptoplastic sea slugs, Plakobranchus ocellatus.</title>
        <authorList>
            <person name="Maeda T."/>
            <person name="Takahashi S."/>
            <person name="Yoshida T."/>
            <person name="Shimamura S."/>
            <person name="Takaki Y."/>
            <person name="Nagai Y."/>
            <person name="Toyoda A."/>
            <person name="Suzuki Y."/>
            <person name="Arimoto A."/>
            <person name="Ishii H."/>
            <person name="Satoh N."/>
            <person name="Nishiyama T."/>
            <person name="Hasebe M."/>
            <person name="Maruyama T."/>
            <person name="Minagawa J."/>
            <person name="Obokata J."/>
            <person name="Shigenobu S."/>
        </authorList>
    </citation>
    <scope>NUCLEOTIDE SEQUENCE [LARGE SCALE GENOMIC DNA]</scope>
</reference>
<organism evidence="8 9">
    <name type="scientific">Elysia marginata</name>
    <dbReference type="NCBI Taxonomy" id="1093978"/>
    <lineage>
        <taxon>Eukaryota</taxon>
        <taxon>Metazoa</taxon>
        <taxon>Spiralia</taxon>
        <taxon>Lophotrochozoa</taxon>
        <taxon>Mollusca</taxon>
        <taxon>Gastropoda</taxon>
        <taxon>Heterobranchia</taxon>
        <taxon>Euthyneura</taxon>
        <taxon>Panpulmonata</taxon>
        <taxon>Sacoglossa</taxon>
        <taxon>Placobranchoidea</taxon>
        <taxon>Plakobranchidae</taxon>
        <taxon>Elysia</taxon>
    </lineage>
</organism>
<dbReference type="AlphaFoldDB" id="A0AAV4IYL2"/>
<evidence type="ECO:0000256" key="2">
    <source>
        <dbReference type="ARBA" id="ARBA00022737"/>
    </source>
</evidence>
<evidence type="ECO:0000313" key="9">
    <source>
        <dbReference type="Proteomes" id="UP000762676"/>
    </source>
</evidence>
<evidence type="ECO:0000256" key="3">
    <source>
        <dbReference type="ARBA" id="ARBA00022771"/>
    </source>
</evidence>
<feature type="domain" description="C2HC/C3H-type" evidence="7">
    <location>
        <begin position="103"/>
        <end position="132"/>
    </location>
</feature>
<name>A0AAV4IYL2_9GAST</name>
<sequence>MPSQSVSLTCDEHAKHANICKKNATTSQKRKTFDSSKQRVVEGELSYKQIRQAQKQVIPPPKSHWREKHADFLNAVRNARGVQKALDSGGPLPPPPPPSINPDYIQCPYCSRRFNQQAAERHINFCKEQQSRLPRSKPDASATAKQNARLGAPKLKPKTTTAGAPGAPPSGGRPARPGVPAARGGAGQAGDSRGGGRGRQPQQRAGTGPRTQSLEQPHQDSFSHKQQQQKQHHRQHQQPQLSPDLEEPGDFFSTPRDFYTPYVSPEHRGVATGHASSGGSDGGSGYNSARYADSTVPHLNKNNSSYTGRHQQQQQHYGSSSNGSISPYQNLEERSRKADGMPVRARTNPDAQHHFLSTINSDDGLDAKGQQFHMGGPGSSAPGSSRRNHLQATPAPFCYECGSKYPVESAKFCCQCGAKRASCR</sequence>
<feature type="region of interest" description="Disordered" evidence="6">
    <location>
        <begin position="79"/>
        <end position="104"/>
    </location>
</feature>
<keyword evidence="3 5" id="KW-0863">Zinc-finger</keyword>
<evidence type="ECO:0000256" key="4">
    <source>
        <dbReference type="ARBA" id="ARBA00022833"/>
    </source>
</evidence>
<dbReference type="Proteomes" id="UP000762676">
    <property type="component" value="Unassembled WGS sequence"/>
</dbReference>
<comment type="caution">
    <text evidence="8">The sequence shown here is derived from an EMBL/GenBank/DDBJ whole genome shotgun (WGS) entry which is preliminary data.</text>
</comment>